<dbReference type="Proteomes" id="UP000257032">
    <property type="component" value="Unassembled WGS sequence"/>
</dbReference>
<dbReference type="AlphaFoldDB" id="A0A3D8VEZ9"/>
<gene>
    <name evidence="1" type="ORF">DXT76_19055</name>
</gene>
<protein>
    <submittedName>
        <fullName evidence="1">Uncharacterized protein</fullName>
    </submittedName>
</protein>
<evidence type="ECO:0000313" key="2">
    <source>
        <dbReference type="Proteomes" id="UP000257032"/>
    </source>
</evidence>
<sequence>MRAFSSNDVTSRYFKEFNQYLDKQQHFIWRNDSSSQPRLKKERWEINGMLMKKREVQKISIVIYRTVHFV</sequence>
<organism evidence="1 2">
    <name type="scientific">Halobacillus trueperi</name>
    <dbReference type="NCBI Taxonomy" id="156205"/>
    <lineage>
        <taxon>Bacteria</taxon>
        <taxon>Bacillati</taxon>
        <taxon>Bacillota</taxon>
        <taxon>Bacilli</taxon>
        <taxon>Bacillales</taxon>
        <taxon>Bacillaceae</taxon>
        <taxon>Halobacillus</taxon>
    </lineage>
</organism>
<accession>A0A3D8VEZ9</accession>
<reference evidence="1 2" key="1">
    <citation type="submission" date="2018-08" db="EMBL/GenBank/DDBJ databases">
        <title>Genome sequence of strict halophilic Halobacillus trueperi SS1 isolated from Lunsu, a salty water body of North West Himalayas.</title>
        <authorList>
            <person name="Gupta S."/>
            <person name="Sharma P."/>
            <person name="Dev K."/>
            <person name="Baumler D."/>
            <person name="Sourirajan A."/>
        </authorList>
    </citation>
    <scope>NUCLEOTIDE SEQUENCE [LARGE SCALE GENOMIC DNA]</scope>
    <source>
        <strain evidence="1 2">SS1</strain>
    </source>
</reference>
<evidence type="ECO:0000313" key="1">
    <source>
        <dbReference type="EMBL" id="RDY67631.1"/>
    </source>
</evidence>
<proteinExistence type="predicted"/>
<name>A0A3D8VEZ9_9BACI</name>
<comment type="caution">
    <text evidence="1">The sequence shown here is derived from an EMBL/GenBank/DDBJ whole genome shotgun (WGS) entry which is preliminary data.</text>
</comment>
<dbReference type="EMBL" id="QTLC01000073">
    <property type="protein sequence ID" value="RDY67631.1"/>
    <property type="molecule type" value="Genomic_DNA"/>
</dbReference>